<dbReference type="Pfam" id="PF01807">
    <property type="entry name" value="Zn_ribbon_DnaG"/>
    <property type="match status" value="1"/>
</dbReference>
<dbReference type="Pfam" id="PF08275">
    <property type="entry name" value="DNAG_N"/>
    <property type="match status" value="1"/>
</dbReference>
<dbReference type="Pfam" id="PF13155">
    <property type="entry name" value="Toprim_2"/>
    <property type="match status" value="1"/>
</dbReference>
<keyword evidence="1" id="KW-0479">Metal-binding</keyword>
<dbReference type="InterPro" id="IPR037068">
    <property type="entry name" value="DNA_primase_core_N_sf"/>
</dbReference>
<dbReference type="InterPro" id="IPR013264">
    <property type="entry name" value="DNAG_N"/>
</dbReference>
<evidence type="ECO:0000256" key="3">
    <source>
        <dbReference type="ARBA" id="ARBA00022833"/>
    </source>
</evidence>
<dbReference type="Gene3D" id="3.90.580.10">
    <property type="entry name" value="Zinc finger, CHC2-type domain"/>
    <property type="match status" value="1"/>
</dbReference>
<feature type="domain" description="Zinc finger CHC2-type" evidence="4">
    <location>
        <begin position="30"/>
        <end position="84"/>
    </location>
</feature>
<sequence length="893" mass="100497">MEIKDIKLQLSISEVVTHYGLQPDKHQRVLCPFHPDKTPSLQLYPKTDTYHCFSSNCNAGTGDVIRFIQLMEKCSTHEAIMKAKSLLGGGNAVPQKQVPETSRPISNEADLLEREALMAKVFSYFKKALPASKKAIQYLQGRSIDYSLHDMGYNSGGLHTESKNHHLINSMVKYGLLKANAVHGYSVWAKECVIFPLRNHENKIVSLYGRSISNNEDQRHFYLTGRSGLYPCYPTPAATGLILTESVIDAASLLQQAEISTAYEVLALYGTNGLTTEHQQAIIASTGLQEIIFMLDGDDAGKAATIKHSNTLLQLLPRVKITTVLLPDGEDINSVLQSHDDSRVLVEVIEGRQPVVFYTAPEAVPAESLTTPVLVESDARLNTVNPELLIYDGGVLLITVLGGIKITGLDRLRVTLKIEHKQKQLLPLRHHLDLYNHSHTQGLISQVSASYDMSQQVVIAIIAQLTNTLEGYRVQRMESMQPKPAAKPELSPSQREAAINYLKAPGLLSRTGEDIGRSGLVGEEVNRMIAYLVYSSRKQHTPLHIMFLGSSGSGKTYLQERVSDLIPAGDKIEITQITENAFYYFKQDELKHKLLLIEDLDGAETSLYPLRELQSKKRITKTVTLKDNKGNLKTVTVTVDGPVSVSGCTTREKLYEDNANRCLLLYVDASKEQDRRIMEYQTRQSAGAVNYSQEQAIKQLFRNVQQVLQPVRVVNPYAGCIQLPEQIFKPRRTMTLLLSFIETITFYHQYQREVKRDSNGHPYIETTPDDIAAAFGLLKEVMFSKGDELAKATRIFLEQLRDYLHNNGEGSFTPQQVRKQFRLQPRTVQRYIRELHQYGYIRQVSGYKHRQGFEYVILDGNEYKELTRLIDDQLQVILSGLKSTASTTTVLRQ</sequence>
<dbReference type="InterPro" id="IPR002694">
    <property type="entry name" value="Znf_CHC2"/>
</dbReference>
<accession>A0ABS5J488</accession>
<dbReference type="Gene3D" id="3.90.980.10">
    <property type="entry name" value="DNA primase, catalytic core, N-terminal domain"/>
    <property type="match status" value="1"/>
</dbReference>
<protein>
    <submittedName>
        <fullName evidence="5">Toprim domain-containing protein</fullName>
    </submittedName>
</protein>
<dbReference type="PANTHER" id="PTHR30313">
    <property type="entry name" value="DNA PRIMASE"/>
    <property type="match status" value="1"/>
</dbReference>
<dbReference type="InterPro" id="IPR027417">
    <property type="entry name" value="P-loop_NTPase"/>
</dbReference>
<dbReference type="SUPFAM" id="SSF57783">
    <property type="entry name" value="Zinc beta-ribbon"/>
    <property type="match status" value="1"/>
</dbReference>
<evidence type="ECO:0000259" key="4">
    <source>
        <dbReference type="SMART" id="SM00400"/>
    </source>
</evidence>
<evidence type="ECO:0000313" key="5">
    <source>
        <dbReference type="EMBL" id="MBS0030031.1"/>
    </source>
</evidence>
<dbReference type="SUPFAM" id="SSF52540">
    <property type="entry name" value="P-loop containing nucleoside triphosphate hydrolases"/>
    <property type="match status" value="1"/>
</dbReference>
<name>A0ABS5J488_9BACT</name>
<dbReference type="Proteomes" id="UP000676386">
    <property type="component" value="Unassembled WGS sequence"/>
</dbReference>
<keyword evidence="2" id="KW-0863">Zinc-finger</keyword>
<proteinExistence type="predicted"/>
<dbReference type="SUPFAM" id="SSF56731">
    <property type="entry name" value="DNA primase core"/>
    <property type="match status" value="1"/>
</dbReference>
<gene>
    <name evidence="5" type="ORF">KE626_22085</name>
</gene>
<reference evidence="5 6" key="1">
    <citation type="submission" date="2021-04" db="EMBL/GenBank/DDBJ databases">
        <title>Chitinophaga sp. nov., isolated from the rhizosphere soil.</title>
        <authorList>
            <person name="He S."/>
        </authorList>
    </citation>
    <scope>NUCLEOTIDE SEQUENCE [LARGE SCALE GENOMIC DNA]</scope>
    <source>
        <strain evidence="5 6">2R12</strain>
    </source>
</reference>
<evidence type="ECO:0000256" key="2">
    <source>
        <dbReference type="ARBA" id="ARBA00022771"/>
    </source>
</evidence>
<keyword evidence="3" id="KW-0862">Zinc</keyword>
<keyword evidence="6" id="KW-1185">Reference proteome</keyword>
<comment type="caution">
    <text evidence="5">The sequence shown here is derived from an EMBL/GenBank/DDBJ whole genome shotgun (WGS) entry which is preliminary data.</text>
</comment>
<dbReference type="InterPro" id="IPR050219">
    <property type="entry name" value="DnaG_primase"/>
</dbReference>
<dbReference type="PANTHER" id="PTHR30313:SF2">
    <property type="entry name" value="DNA PRIMASE"/>
    <property type="match status" value="1"/>
</dbReference>
<organism evidence="5 6">
    <name type="scientific">Chitinophaga hostae</name>
    <dbReference type="NCBI Taxonomy" id="2831022"/>
    <lineage>
        <taxon>Bacteria</taxon>
        <taxon>Pseudomonadati</taxon>
        <taxon>Bacteroidota</taxon>
        <taxon>Chitinophagia</taxon>
        <taxon>Chitinophagales</taxon>
        <taxon>Chitinophagaceae</taxon>
        <taxon>Chitinophaga</taxon>
    </lineage>
</organism>
<evidence type="ECO:0000256" key="1">
    <source>
        <dbReference type="ARBA" id="ARBA00022723"/>
    </source>
</evidence>
<dbReference type="Gene3D" id="3.40.1360.10">
    <property type="match status" value="1"/>
</dbReference>
<dbReference type="InterPro" id="IPR036977">
    <property type="entry name" value="DNA_primase_Znf_CHC2"/>
</dbReference>
<dbReference type="EMBL" id="JAGTXB010000012">
    <property type="protein sequence ID" value="MBS0030031.1"/>
    <property type="molecule type" value="Genomic_DNA"/>
</dbReference>
<evidence type="ECO:0000313" key="6">
    <source>
        <dbReference type="Proteomes" id="UP000676386"/>
    </source>
</evidence>
<dbReference type="SMART" id="SM00400">
    <property type="entry name" value="ZnF_CHCC"/>
    <property type="match status" value="1"/>
</dbReference>
<dbReference type="RefSeq" id="WP_211975173.1">
    <property type="nucleotide sequence ID" value="NZ_CBFHAM010000045.1"/>
</dbReference>